<dbReference type="EMBL" id="KQ257454">
    <property type="protein sequence ID" value="KND01600.1"/>
    <property type="molecule type" value="Genomic_DNA"/>
</dbReference>
<keyword evidence="4" id="KW-1185">Reference proteome</keyword>
<organism evidence="3 4">
    <name type="scientific">Spizellomyces punctatus (strain DAOM BR117)</name>
    <dbReference type="NCBI Taxonomy" id="645134"/>
    <lineage>
        <taxon>Eukaryota</taxon>
        <taxon>Fungi</taxon>
        <taxon>Fungi incertae sedis</taxon>
        <taxon>Chytridiomycota</taxon>
        <taxon>Chytridiomycota incertae sedis</taxon>
        <taxon>Chytridiomycetes</taxon>
        <taxon>Spizellomycetales</taxon>
        <taxon>Spizellomycetaceae</taxon>
        <taxon>Spizellomyces</taxon>
    </lineage>
</organism>
<feature type="region of interest" description="Disordered" evidence="1">
    <location>
        <begin position="1"/>
        <end position="24"/>
    </location>
</feature>
<feature type="domain" description="Nucleolar 27S pre-rRNA processing Urb2/Npa2 C-terminal" evidence="2">
    <location>
        <begin position="1365"/>
        <end position="1633"/>
    </location>
</feature>
<dbReference type="OrthoDB" id="160374at2759"/>
<dbReference type="GeneID" id="27686918"/>
<proteinExistence type="predicted"/>
<dbReference type="InterPro" id="IPR052609">
    <property type="entry name" value="Ribosome_Biogenesis_Reg"/>
</dbReference>
<dbReference type="OMA" id="HCFKSTH"/>
<evidence type="ECO:0000313" key="3">
    <source>
        <dbReference type="EMBL" id="KND01600.1"/>
    </source>
</evidence>
<dbReference type="eggNOG" id="ENOG502RZ59">
    <property type="taxonomic scope" value="Eukaryota"/>
</dbReference>
<dbReference type="PANTHER" id="PTHR15682:SF2">
    <property type="entry name" value="UNHEALTHY RIBOSOME BIOGENESIS PROTEIN 2 HOMOLOG"/>
    <property type="match status" value="1"/>
</dbReference>
<accession>A0A0L0HL42</accession>
<sequence>MPALSGSDLAPSSAEAVTRTLRSSNESPMQRLSFAQDLWNSKHIFIPGKDELLLDWIVSELFNATKGKSCKFGESPHLNYGHWQFLCTLLDHFTAIKRRYESGGAWTKTGSSKNKVARTPSVKARVGDIFVVVLNDVSDSLSERINKHAPNDLLAIESLTRITCECFRRLTADLNEILRPTLELYVTLTDSAVRFFDIASSSDISIAAASGQFLQIVLYHLQKISQQSPNRKKTFSITVSKLFLPILTLRYSLKTSPAKSSPEGFEHHFEVLVKDLLQHNLFHREHMQEFANVLHHLEGKASVTGAEKAGYPKQFLELLRGSLATGAGVQFRAVLNSLPFIYELFIQSSQELTKRRPLSTEPTFPLFLEFHQTLSDLMKRMLETGTDVSMRTAQNVLDVLVDLLNLVQRSDIYRPTNDETSKKQLQFFEQLNRFFLDLGGTLPSTCHSRIIQGWHCLLLLDYTIIESHLAEVWPFILTPVAAATLQAELFTRELLRTFTKCRRLDYLIEKYLEALRHVQLTRGANVTNQAIFYSTSCLSEFAACIEKLLPAQAIALMQLLRKELEEHCLQPQATGRSAKRQKREKDPARGKSRDFHLSAELPVILLSLLLENAHISQGQQKAFEELIGELQANFIDPVLARCDAGRKLELPETDALLLPALSLKLALLRASPAYWAMHVTTVSIDRMLGLLRRISLSDPKVAYLQNEIVLSHIERIASTTVDPRQDTNCVRMMTDVLSNLSLRAYDLATTWDMRLKSLTSANQIVGSWSMIANHLVPISRLAERSQLEDIVRLLIDSIEKSPIEAVSREGTLIAVTKHLLSSTVFYELKPVRDAFVPVLLQHLGQAVTAGIMSPSSLNSQEISILLDLTNPADAEAKMNAYQRLGELFEDSACAQPHLSPDSLPRVLRLLDTLHTLPTAYFSQTERDMIVGTLLVMERLFYKSLSADTDNLDRRVNGLRLAALTRKIGLRLMLSRQNKLLTFLSPAIMEWYLVSLDQYEQWQDAETTATLSYNDMIVAATYEIQELTCRKLLQRLADTSPKDAGATPGEHVKRLLAFVQDYCPKSYSINRFRPANALAKSITAWTESRPERLHSLNTCCEGLGDAVNDFVERLQAMVCHNLQDFTLDGETMQQDCTEIVNERSCKEAQFAFEVYCHLLRFYKFGGDGAKYSNGLVFLAGLVTGSIRLICDISRTGNRLDGQHKALPHLASLCADFVAAFAANFRDITPAVEANSMRNLVTLMWYIMQINSQDAQSATLESECAKKMTSALSSLVRDTSQKQYTELLACHLDRLEGEPASLAVSIEKNTLPSRYEDTTLLVRCLSLVINGDNREVGRGLVRKELPRILVKLSQIIQVTTSVETALEILQLLTQIVADKFLSLRHSDVALILHSVAAVISTSSPLQTTMPPVTVDATHPESVGPPEALQLFDAVYRLLLGLLRSRKDLVVEVIPCFTGVLKELFACFRIRPRIDAPAPRLNRNSTNSAHKFPSQFETPSLLARYAPLPVTCAENLSRLLVAIGQKALTRKHAAGNRTDGGITMTTMGTSASTTVKPFSKHVPFLLSTIVHIQSSARPFTPAAKSALMEGVYALLDLCGDHGRDAVLAGLDAHGGGRPLFKALVGDWEKYHRFTGKV</sequence>
<name>A0A0L0HL42_SPIPD</name>
<dbReference type="Proteomes" id="UP000053201">
    <property type="component" value="Unassembled WGS sequence"/>
</dbReference>
<dbReference type="PANTHER" id="PTHR15682">
    <property type="entry name" value="UNHEALTHY RIBOSOME BIOGENESIS PROTEIN 2 HOMOLOG"/>
    <property type="match status" value="1"/>
</dbReference>
<dbReference type="Pfam" id="PF10441">
    <property type="entry name" value="Urb2"/>
    <property type="match status" value="1"/>
</dbReference>
<evidence type="ECO:0000313" key="4">
    <source>
        <dbReference type="Proteomes" id="UP000053201"/>
    </source>
</evidence>
<dbReference type="GO" id="GO:0005730">
    <property type="term" value="C:nucleolus"/>
    <property type="evidence" value="ECO:0007669"/>
    <property type="project" value="TreeGrafter"/>
</dbReference>
<evidence type="ECO:0000256" key="1">
    <source>
        <dbReference type="SAM" id="MobiDB-lite"/>
    </source>
</evidence>
<gene>
    <name evidence="3" type="ORF">SPPG_03398</name>
</gene>
<dbReference type="RefSeq" id="XP_016609639.1">
    <property type="nucleotide sequence ID" value="XM_016751667.1"/>
</dbReference>
<dbReference type="InParanoid" id="A0A0L0HL42"/>
<dbReference type="STRING" id="645134.A0A0L0HL42"/>
<reference evidence="3 4" key="1">
    <citation type="submission" date="2009-08" db="EMBL/GenBank/DDBJ databases">
        <title>The Genome Sequence of Spizellomyces punctatus strain DAOM BR117.</title>
        <authorList>
            <consortium name="The Broad Institute Genome Sequencing Platform"/>
            <person name="Russ C."/>
            <person name="Cuomo C."/>
            <person name="Shea T."/>
            <person name="Young S.K."/>
            <person name="Zeng Q."/>
            <person name="Koehrsen M."/>
            <person name="Haas B."/>
            <person name="Borodovsky M."/>
            <person name="Guigo R."/>
            <person name="Alvarado L."/>
            <person name="Berlin A."/>
            <person name="Bochicchio J."/>
            <person name="Borenstein D."/>
            <person name="Chapman S."/>
            <person name="Chen Z."/>
            <person name="Engels R."/>
            <person name="Freedman E."/>
            <person name="Gellesch M."/>
            <person name="Goldberg J."/>
            <person name="Griggs A."/>
            <person name="Gujja S."/>
            <person name="Heiman D."/>
            <person name="Hepburn T."/>
            <person name="Howarth C."/>
            <person name="Jen D."/>
            <person name="Larson L."/>
            <person name="Lewis B."/>
            <person name="Mehta T."/>
            <person name="Park D."/>
            <person name="Pearson M."/>
            <person name="Roberts A."/>
            <person name="Saif S."/>
            <person name="Shenoy N."/>
            <person name="Sisk P."/>
            <person name="Stolte C."/>
            <person name="Sykes S."/>
            <person name="Thomson T."/>
            <person name="Walk T."/>
            <person name="White J."/>
            <person name="Yandava C."/>
            <person name="Burger G."/>
            <person name="Gray M.W."/>
            <person name="Holland P.W.H."/>
            <person name="King N."/>
            <person name="Lang F.B.F."/>
            <person name="Roger A.J."/>
            <person name="Ruiz-Trillo I."/>
            <person name="Lander E."/>
            <person name="Nusbaum C."/>
        </authorList>
    </citation>
    <scope>NUCLEOTIDE SEQUENCE [LARGE SCALE GENOMIC DNA]</scope>
    <source>
        <strain evidence="3 4">DAOM BR117</strain>
    </source>
</reference>
<dbReference type="InterPro" id="IPR018849">
    <property type="entry name" value="Urb2/Npa2_C"/>
</dbReference>
<dbReference type="VEuPathDB" id="FungiDB:SPPG_03398"/>
<feature type="compositionally biased region" description="Basic and acidic residues" evidence="1">
    <location>
        <begin position="583"/>
        <end position="592"/>
    </location>
</feature>
<dbReference type="GO" id="GO:0042254">
    <property type="term" value="P:ribosome biogenesis"/>
    <property type="evidence" value="ECO:0007669"/>
    <property type="project" value="TreeGrafter"/>
</dbReference>
<feature type="region of interest" description="Disordered" evidence="1">
    <location>
        <begin position="571"/>
        <end position="592"/>
    </location>
</feature>
<protein>
    <recommendedName>
        <fullName evidence="2">Nucleolar 27S pre-rRNA processing Urb2/Npa2 C-terminal domain-containing protein</fullName>
    </recommendedName>
</protein>
<evidence type="ECO:0000259" key="2">
    <source>
        <dbReference type="Pfam" id="PF10441"/>
    </source>
</evidence>